<organism evidence="2 3">
    <name type="scientific">Candidatus Pristimantibacillus lignocellulolyticus</name>
    <dbReference type="NCBI Taxonomy" id="2994561"/>
    <lineage>
        <taxon>Bacteria</taxon>
        <taxon>Bacillati</taxon>
        <taxon>Bacillota</taxon>
        <taxon>Bacilli</taxon>
        <taxon>Bacillales</taxon>
        <taxon>Paenibacillaceae</taxon>
        <taxon>Candidatus Pristimantibacillus</taxon>
    </lineage>
</organism>
<dbReference type="InterPro" id="IPR038725">
    <property type="entry name" value="YdaG_split_barrel_FMN-bd"/>
</dbReference>
<dbReference type="Pfam" id="PF16242">
    <property type="entry name" value="Pyrid_ox_like"/>
    <property type="match status" value="1"/>
</dbReference>
<dbReference type="SUPFAM" id="SSF50475">
    <property type="entry name" value="FMN-binding split barrel"/>
    <property type="match status" value="1"/>
</dbReference>
<reference evidence="2" key="1">
    <citation type="submission" date="2022-05" db="EMBL/GenBank/DDBJ databases">
        <title>Novel bacterial taxa in a minimal lignocellulolytic consortium and its capacity to transform plastics disclosed by genome-resolved metagenomics.</title>
        <authorList>
            <person name="Rodriguez C.A.D."/>
            <person name="Diaz-Garcia L."/>
            <person name="Herrera K."/>
            <person name="Tarazona N.A."/>
            <person name="Sproer C."/>
            <person name="Overmann J."/>
            <person name="Jimenez D.J."/>
        </authorList>
    </citation>
    <scope>NUCLEOTIDE SEQUENCE</scope>
    <source>
        <strain evidence="2">MAG5</strain>
    </source>
</reference>
<feature type="domain" description="General stress protein FMN-binding split barrel" evidence="1">
    <location>
        <begin position="10"/>
        <end position="151"/>
    </location>
</feature>
<dbReference type="KEGG" id="plig:NAG76_10200"/>
<evidence type="ECO:0000259" key="1">
    <source>
        <dbReference type="Pfam" id="PF16242"/>
    </source>
</evidence>
<sequence>MKNTDELDQEAIETVRKLIKGIDIAMLTSVTKQGLVSRPMKTQEVEFDGDLWFLTMKDTNVHDELVNYPNVNVSYAGKSYVSIRGKAELVNSRDKIKEFWNIAYEKMLNTTSDDPNLILIKVTADTAEYWDLGNWTKVVKQLINKLTGKKSEESDMNQVVDLSN</sequence>
<evidence type="ECO:0000313" key="2">
    <source>
        <dbReference type="EMBL" id="URN96561.1"/>
    </source>
</evidence>
<dbReference type="AlphaFoldDB" id="A0A9J6ZLJ7"/>
<evidence type="ECO:0000313" key="3">
    <source>
        <dbReference type="Proteomes" id="UP001056756"/>
    </source>
</evidence>
<dbReference type="InterPro" id="IPR052917">
    <property type="entry name" value="Stress-Dev_Protein"/>
</dbReference>
<gene>
    <name evidence="2" type="ORF">NAG76_10200</name>
</gene>
<dbReference type="InterPro" id="IPR012349">
    <property type="entry name" value="Split_barrel_FMN-bd"/>
</dbReference>
<dbReference type="EMBL" id="CP097899">
    <property type="protein sequence ID" value="URN96561.1"/>
    <property type="molecule type" value="Genomic_DNA"/>
</dbReference>
<name>A0A9J6ZLJ7_9BACL</name>
<dbReference type="Gene3D" id="2.30.110.10">
    <property type="entry name" value="Electron Transport, Fmn-binding Protein, Chain A"/>
    <property type="match status" value="1"/>
</dbReference>
<dbReference type="PANTHER" id="PTHR34818">
    <property type="entry name" value="PROTEIN BLI-3"/>
    <property type="match status" value="1"/>
</dbReference>
<accession>A0A9J6ZLJ7</accession>
<protein>
    <submittedName>
        <fullName evidence="2">Pyridoxamine 5'-phosphate oxidase family protein</fullName>
    </submittedName>
</protein>
<dbReference type="Proteomes" id="UP001056756">
    <property type="component" value="Chromosome"/>
</dbReference>
<proteinExistence type="predicted"/>
<dbReference type="PANTHER" id="PTHR34818:SF1">
    <property type="entry name" value="PROTEIN BLI-3"/>
    <property type="match status" value="1"/>
</dbReference>